<name>A0A9D2UTH1_ACILW</name>
<dbReference type="Proteomes" id="UP000787156">
    <property type="component" value="Unassembled WGS sequence"/>
</dbReference>
<protein>
    <submittedName>
        <fullName evidence="1">Uncharacterized protein</fullName>
    </submittedName>
</protein>
<organism evidence="1 2">
    <name type="scientific">Acinetobacter lwoffii</name>
    <dbReference type="NCBI Taxonomy" id="28090"/>
    <lineage>
        <taxon>Bacteria</taxon>
        <taxon>Pseudomonadati</taxon>
        <taxon>Pseudomonadota</taxon>
        <taxon>Gammaproteobacteria</taxon>
        <taxon>Moraxellales</taxon>
        <taxon>Moraxellaceae</taxon>
        <taxon>Acinetobacter</taxon>
    </lineage>
</organism>
<evidence type="ECO:0000313" key="2">
    <source>
        <dbReference type="Proteomes" id="UP000787156"/>
    </source>
</evidence>
<accession>A0A9D2UTH1</accession>
<comment type="caution">
    <text evidence="1">The sequence shown here is derived from an EMBL/GenBank/DDBJ whole genome shotgun (WGS) entry which is preliminary data.</text>
</comment>
<dbReference type="EMBL" id="DYWX01000097">
    <property type="protein sequence ID" value="HJF28389.1"/>
    <property type="molecule type" value="Genomic_DNA"/>
</dbReference>
<reference evidence="1" key="1">
    <citation type="journal article" date="2021" name="PeerJ">
        <title>Extensive microbial diversity within the chicken gut microbiome revealed by metagenomics and culture.</title>
        <authorList>
            <person name="Gilroy R."/>
            <person name="Ravi A."/>
            <person name="Getino M."/>
            <person name="Pursley I."/>
            <person name="Horton D.L."/>
            <person name="Alikhan N.F."/>
            <person name="Baker D."/>
            <person name="Gharbi K."/>
            <person name="Hall N."/>
            <person name="Watson M."/>
            <person name="Adriaenssens E.M."/>
            <person name="Foster-Nyarko E."/>
            <person name="Jarju S."/>
            <person name="Secka A."/>
            <person name="Antonio M."/>
            <person name="Oren A."/>
            <person name="Chaudhuri R.R."/>
            <person name="La Ragione R."/>
            <person name="Hildebrand F."/>
            <person name="Pallen M.J."/>
        </authorList>
    </citation>
    <scope>NUCLEOTIDE SEQUENCE</scope>
    <source>
        <strain evidence="1">CHK135-1449</strain>
    </source>
</reference>
<gene>
    <name evidence="1" type="ORF">K8V79_09135</name>
</gene>
<proteinExistence type="predicted"/>
<reference evidence="1" key="2">
    <citation type="submission" date="2021-09" db="EMBL/GenBank/DDBJ databases">
        <authorList>
            <person name="Gilroy R."/>
        </authorList>
    </citation>
    <scope>NUCLEOTIDE SEQUENCE</scope>
    <source>
        <strain evidence="1">CHK135-1449</strain>
    </source>
</reference>
<sequence>MSWGQKIYNPLKVGQAMAQAENADAKIIRAAQASAYEGYTVYVQDLEASS</sequence>
<evidence type="ECO:0000313" key="1">
    <source>
        <dbReference type="EMBL" id="HJF28389.1"/>
    </source>
</evidence>
<dbReference type="AlphaFoldDB" id="A0A9D2UTH1"/>